<dbReference type="InterPro" id="IPR051703">
    <property type="entry name" value="NF-kappa-B_Signaling_Reg"/>
</dbReference>
<dbReference type="InterPro" id="IPR003034">
    <property type="entry name" value="SAP_dom"/>
</dbReference>
<dbReference type="SUPFAM" id="SSF68906">
    <property type="entry name" value="SAP domain"/>
    <property type="match status" value="1"/>
</dbReference>
<dbReference type="GO" id="GO:0008270">
    <property type="term" value="F:zinc ion binding"/>
    <property type="evidence" value="ECO:0007669"/>
    <property type="project" value="UniProtKB-KW"/>
</dbReference>
<dbReference type="GO" id="GO:0006281">
    <property type="term" value="P:DNA repair"/>
    <property type="evidence" value="ECO:0007669"/>
    <property type="project" value="UniProtKB-ARBA"/>
</dbReference>
<dbReference type="Gene3D" id="3.90.320.10">
    <property type="match status" value="1"/>
</dbReference>
<evidence type="ECO:0000256" key="1">
    <source>
        <dbReference type="PROSITE-ProRule" id="PRU00325"/>
    </source>
</evidence>
<dbReference type="AlphaFoldDB" id="A0A8B6H9Z7"/>
<evidence type="ECO:0000259" key="2">
    <source>
        <dbReference type="PROSITE" id="PS50800"/>
    </source>
</evidence>
<name>A0A8B6H9Z7_MYTGA</name>
<dbReference type="InterPro" id="IPR011604">
    <property type="entry name" value="PDDEXK-like_dom_sf"/>
</dbReference>
<dbReference type="PANTHER" id="PTHR46609">
    <property type="entry name" value="EXONUCLEASE, PHAGE-TYPE/RECB, C-TERMINAL DOMAIN-CONTAINING PROTEIN"/>
    <property type="match status" value="1"/>
</dbReference>
<organism evidence="4 5">
    <name type="scientific">Mytilus galloprovincialis</name>
    <name type="common">Mediterranean mussel</name>
    <dbReference type="NCBI Taxonomy" id="29158"/>
    <lineage>
        <taxon>Eukaryota</taxon>
        <taxon>Metazoa</taxon>
        <taxon>Spiralia</taxon>
        <taxon>Lophotrochozoa</taxon>
        <taxon>Mollusca</taxon>
        <taxon>Bivalvia</taxon>
        <taxon>Autobranchia</taxon>
        <taxon>Pteriomorphia</taxon>
        <taxon>Mytilida</taxon>
        <taxon>Mytiloidea</taxon>
        <taxon>Mytilidae</taxon>
        <taxon>Mytilinae</taxon>
        <taxon>Mytilus</taxon>
    </lineage>
</organism>
<dbReference type="Gene3D" id="1.10.720.30">
    <property type="entry name" value="SAP domain"/>
    <property type="match status" value="1"/>
</dbReference>
<dbReference type="PROSITE" id="PS50800">
    <property type="entry name" value="SAP"/>
    <property type="match status" value="1"/>
</dbReference>
<dbReference type="OrthoDB" id="9974584at2759"/>
<dbReference type="Pfam" id="PF02037">
    <property type="entry name" value="SAP"/>
    <property type="match status" value="1"/>
</dbReference>
<keyword evidence="1" id="KW-0863">Zinc-finger</keyword>
<keyword evidence="5" id="KW-1185">Reference proteome</keyword>
<protein>
    <recommendedName>
        <fullName evidence="6">SWIM-type domain-containing protein</fullName>
    </recommendedName>
</protein>
<dbReference type="SMART" id="SM00513">
    <property type="entry name" value="SAP"/>
    <property type="match status" value="1"/>
</dbReference>
<dbReference type="PANTHER" id="PTHR46609:SF8">
    <property type="entry name" value="YQAJ VIRAL RECOMBINASE DOMAIN-CONTAINING PROTEIN"/>
    <property type="match status" value="1"/>
</dbReference>
<dbReference type="CDD" id="cd22343">
    <property type="entry name" value="PDDEXK_lambda_exonuclease-like"/>
    <property type="match status" value="1"/>
</dbReference>
<dbReference type="SUPFAM" id="SSF52980">
    <property type="entry name" value="Restriction endonuclease-like"/>
    <property type="match status" value="1"/>
</dbReference>
<feature type="domain" description="SAP" evidence="2">
    <location>
        <begin position="5"/>
        <end position="39"/>
    </location>
</feature>
<feature type="domain" description="SWIM-type" evidence="3">
    <location>
        <begin position="146"/>
        <end position="185"/>
    </location>
</feature>
<reference evidence="4" key="1">
    <citation type="submission" date="2018-11" db="EMBL/GenBank/DDBJ databases">
        <authorList>
            <person name="Alioto T."/>
            <person name="Alioto T."/>
        </authorList>
    </citation>
    <scope>NUCLEOTIDE SEQUENCE</scope>
</reference>
<dbReference type="InterPro" id="IPR036361">
    <property type="entry name" value="SAP_dom_sf"/>
</dbReference>
<evidence type="ECO:0000259" key="3">
    <source>
        <dbReference type="PROSITE" id="PS50966"/>
    </source>
</evidence>
<dbReference type="Proteomes" id="UP000596742">
    <property type="component" value="Unassembled WGS sequence"/>
</dbReference>
<sequence>MADVYVLWPIPKLKNELTRRGATTTGRKTDLIERLRAYDRNANFRGVPVNLPEPLEPQWPLTGFQQLRPEHKIMLPKVTTEQIEGYFLYRMAEDRQASGDIKALEKGKKMFESHRILACSFYQSGQYTFLSGIVGAAMRHKVTYNYTIKIDRCTGEPLNSHCECPAGKGPHGTCKHIAAVMMMLMHFIQTGDVQVEKCCTENLQTFHKPKAFYIGIGSPVKTQNIPSKRKHLDSILDDPRPAKFQNLKGYNDHVTDNDCKAIEKCTRKQSKCNEWFRHRKWRLTASRFGEITRMTCRRNKNKLCKTLINSHKIVRKCLLHGKQFESKAICKFEAQKGVKCRPSGLFVRPDFPFLGASPDGIVDADFLIEVKCPYNGRNDKILPGKCFPFLYRNKSGEIALKEISTYYAQIQGQLFIAKRKHCYFIVYTFVDLFVQVVDYDENFCLNSLVPKLSMFYEKYFRPYLASLL</sequence>
<dbReference type="Pfam" id="PF09588">
    <property type="entry name" value="YqaJ"/>
    <property type="match status" value="1"/>
</dbReference>
<gene>
    <name evidence="4" type="ORF">MGAL_10B047726</name>
</gene>
<dbReference type="InterPro" id="IPR011335">
    <property type="entry name" value="Restrct_endonuc-II-like"/>
</dbReference>
<evidence type="ECO:0000313" key="4">
    <source>
        <dbReference type="EMBL" id="VDI76701.1"/>
    </source>
</evidence>
<dbReference type="InterPro" id="IPR019080">
    <property type="entry name" value="YqaJ_viral_recombinase"/>
</dbReference>
<proteinExistence type="predicted"/>
<evidence type="ECO:0008006" key="6">
    <source>
        <dbReference type="Google" id="ProtNLM"/>
    </source>
</evidence>
<comment type="caution">
    <text evidence="4">The sequence shown here is derived from an EMBL/GenBank/DDBJ whole genome shotgun (WGS) entry which is preliminary data.</text>
</comment>
<keyword evidence="1" id="KW-0862">Zinc</keyword>
<dbReference type="InterPro" id="IPR007527">
    <property type="entry name" value="Znf_SWIM"/>
</dbReference>
<dbReference type="PROSITE" id="PS50966">
    <property type="entry name" value="ZF_SWIM"/>
    <property type="match status" value="1"/>
</dbReference>
<keyword evidence="1" id="KW-0479">Metal-binding</keyword>
<evidence type="ECO:0000313" key="5">
    <source>
        <dbReference type="Proteomes" id="UP000596742"/>
    </source>
</evidence>
<accession>A0A8B6H9Z7</accession>
<dbReference type="EMBL" id="UYJE01009783">
    <property type="protein sequence ID" value="VDI76701.1"/>
    <property type="molecule type" value="Genomic_DNA"/>
</dbReference>